<dbReference type="InterPro" id="IPR014314">
    <property type="entry name" value="Succ_DH_cytb556"/>
</dbReference>
<sequence>MFRIPACRQLVQQCLLRPNVSTVTSRSTMSTRMTAYEEMNTYWTKNRQLNRPLSPHLTVFKFHLTMAISITNRATASAQQAILTGAPILLVCLPGDFSHYFNAVRDMDIPSPVIYGLKFLLAFPFAFHLMAGLRHLVWDAGVGFGPAATYKGGWVILAGTVALTALLVLVKTAPPAEKR</sequence>
<evidence type="ECO:0000256" key="3">
    <source>
        <dbReference type="ARBA" id="ARBA00022692"/>
    </source>
</evidence>
<protein>
    <submittedName>
        <fullName evidence="9">Uncharacterized protein</fullName>
    </submittedName>
</protein>
<reference evidence="9 10" key="1">
    <citation type="submission" date="2019-01" db="EMBL/GenBank/DDBJ databases">
        <title>A draft genome assembly of the solar-powered sea slug Elysia chlorotica.</title>
        <authorList>
            <person name="Cai H."/>
            <person name="Li Q."/>
            <person name="Fang X."/>
            <person name="Li J."/>
            <person name="Curtis N.E."/>
            <person name="Altenburger A."/>
            <person name="Shibata T."/>
            <person name="Feng M."/>
            <person name="Maeda T."/>
            <person name="Schwartz J.A."/>
            <person name="Shigenobu S."/>
            <person name="Lundholm N."/>
            <person name="Nishiyama T."/>
            <person name="Yang H."/>
            <person name="Hasebe M."/>
            <person name="Li S."/>
            <person name="Pierce S.K."/>
            <person name="Wang J."/>
        </authorList>
    </citation>
    <scope>NUCLEOTIDE SEQUENCE [LARGE SCALE GENOMIC DNA]</scope>
    <source>
        <strain evidence="9">EC2010</strain>
        <tissue evidence="9">Whole organism of an adult</tissue>
    </source>
</reference>
<keyword evidence="2" id="KW-0349">Heme</keyword>
<comment type="caution">
    <text evidence="9">The sequence shown here is derived from an EMBL/GenBank/DDBJ whole genome shotgun (WGS) entry which is preliminary data.</text>
</comment>
<comment type="subcellular location">
    <subcellularLocation>
        <location evidence="1">Membrane</location>
        <topology evidence="1">Multi-pass membrane protein</topology>
    </subcellularLocation>
</comment>
<proteinExistence type="predicted"/>
<dbReference type="SUPFAM" id="SSF81343">
    <property type="entry name" value="Fumarate reductase respiratory complex transmembrane subunits"/>
    <property type="match status" value="1"/>
</dbReference>
<dbReference type="Pfam" id="PF01127">
    <property type="entry name" value="Sdh_cyt"/>
    <property type="match status" value="1"/>
</dbReference>
<dbReference type="GO" id="GO:0006099">
    <property type="term" value="P:tricarboxylic acid cycle"/>
    <property type="evidence" value="ECO:0007669"/>
    <property type="project" value="InterPro"/>
</dbReference>
<dbReference type="Gene3D" id="1.20.5.540">
    <property type="entry name" value="Single helix bin"/>
    <property type="match status" value="1"/>
</dbReference>
<feature type="transmembrane region" description="Helical" evidence="8">
    <location>
        <begin position="153"/>
        <end position="170"/>
    </location>
</feature>
<name>A0A3S1BDG7_ELYCH</name>
<dbReference type="Proteomes" id="UP000271974">
    <property type="component" value="Unassembled WGS sequence"/>
</dbReference>
<keyword evidence="6" id="KW-0408">Iron</keyword>
<evidence type="ECO:0000313" key="9">
    <source>
        <dbReference type="EMBL" id="RUS78202.1"/>
    </source>
</evidence>
<dbReference type="InterPro" id="IPR018495">
    <property type="entry name" value="Succ_DH_cyt_bsu_CS"/>
</dbReference>
<evidence type="ECO:0000256" key="4">
    <source>
        <dbReference type="ARBA" id="ARBA00022723"/>
    </source>
</evidence>
<dbReference type="GO" id="GO:0006121">
    <property type="term" value="P:mitochondrial electron transport, succinate to ubiquinone"/>
    <property type="evidence" value="ECO:0007669"/>
    <property type="project" value="TreeGrafter"/>
</dbReference>
<evidence type="ECO:0000256" key="2">
    <source>
        <dbReference type="ARBA" id="ARBA00022617"/>
    </source>
</evidence>
<accession>A0A3S1BDG7</accession>
<dbReference type="GO" id="GO:0005739">
    <property type="term" value="C:mitochondrion"/>
    <property type="evidence" value="ECO:0007669"/>
    <property type="project" value="GOC"/>
</dbReference>
<gene>
    <name evidence="9" type="ORF">EGW08_014016</name>
</gene>
<dbReference type="NCBIfam" id="TIGR02970">
    <property type="entry name" value="succ_dehyd_cytB"/>
    <property type="match status" value="1"/>
</dbReference>
<dbReference type="GO" id="GO:0016020">
    <property type="term" value="C:membrane"/>
    <property type="evidence" value="ECO:0007669"/>
    <property type="project" value="UniProtKB-SubCell"/>
</dbReference>
<dbReference type="GO" id="GO:0009055">
    <property type="term" value="F:electron transfer activity"/>
    <property type="evidence" value="ECO:0007669"/>
    <property type="project" value="InterPro"/>
</dbReference>
<dbReference type="CDD" id="cd03499">
    <property type="entry name" value="SQR_TypeC_SdhC"/>
    <property type="match status" value="1"/>
</dbReference>
<dbReference type="GO" id="GO:0046872">
    <property type="term" value="F:metal ion binding"/>
    <property type="evidence" value="ECO:0007669"/>
    <property type="project" value="UniProtKB-KW"/>
</dbReference>
<dbReference type="EMBL" id="RQTK01000525">
    <property type="protein sequence ID" value="RUS78202.1"/>
    <property type="molecule type" value="Genomic_DNA"/>
</dbReference>
<dbReference type="PROSITE" id="PS01001">
    <property type="entry name" value="SDH_CYT_2"/>
    <property type="match status" value="1"/>
</dbReference>
<keyword evidence="4" id="KW-0479">Metal-binding</keyword>
<evidence type="ECO:0000256" key="8">
    <source>
        <dbReference type="SAM" id="Phobius"/>
    </source>
</evidence>
<dbReference type="STRING" id="188477.A0A3S1BDG7"/>
<dbReference type="InterPro" id="IPR000701">
    <property type="entry name" value="SuccDH_FuR_B_TM-su"/>
</dbReference>
<evidence type="ECO:0000256" key="5">
    <source>
        <dbReference type="ARBA" id="ARBA00022989"/>
    </source>
</evidence>
<evidence type="ECO:0000256" key="6">
    <source>
        <dbReference type="ARBA" id="ARBA00023004"/>
    </source>
</evidence>
<keyword evidence="3 8" id="KW-0812">Transmembrane</keyword>
<feature type="transmembrane region" description="Helical" evidence="8">
    <location>
        <begin position="113"/>
        <end position="133"/>
    </location>
</feature>
<evidence type="ECO:0000256" key="1">
    <source>
        <dbReference type="ARBA" id="ARBA00004141"/>
    </source>
</evidence>
<evidence type="ECO:0000313" key="10">
    <source>
        <dbReference type="Proteomes" id="UP000271974"/>
    </source>
</evidence>
<dbReference type="OrthoDB" id="588261at2759"/>
<dbReference type="Gene3D" id="1.20.1300.10">
    <property type="entry name" value="Fumarate reductase/succinate dehydrogenase, transmembrane subunit"/>
    <property type="match status" value="1"/>
</dbReference>
<dbReference type="InterPro" id="IPR034804">
    <property type="entry name" value="SQR/QFR_C/D"/>
</dbReference>
<organism evidence="9 10">
    <name type="scientific">Elysia chlorotica</name>
    <name type="common">Eastern emerald elysia</name>
    <name type="synonym">Sea slug</name>
    <dbReference type="NCBI Taxonomy" id="188477"/>
    <lineage>
        <taxon>Eukaryota</taxon>
        <taxon>Metazoa</taxon>
        <taxon>Spiralia</taxon>
        <taxon>Lophotrochozoa</taxon>
        <taxon>Mollusca</taxon>
        <taxon>Gastropoda</taxon>
        <taxon>Heterobranchia</taxon>
        <taxon>Euthyneura</taxon>
        <taxon>Panpulmonata</taxon>
        <taxon>Sacoglossa</taxon>
        <taxon>Placobranchoidea</taxon>
        <taxon>Plakobranchidae</taxon>
        <taxon>Elysia</taxon>
    </lineage>
</organism>
<keyword evidence="10" id="KW-1185">Reference proteome</keyword>
<evidence type="ECO:0000256" key="7">
    <source>
        <dbReference type="ARBA" id="ARBA00023136"/>
    </source>
</evidence>
<dbReference type="AlphaFoldDB" id="A0A3S1BDG7"/>
<keyword evidence="5 8" id="KW-1133">Transmembrane helix</keyword>
<dbReference type="PANTHER" id="PTHR10978:SF5">
    <property type="entry name" value="SUCCINATE DEHYDROGENASE CYTOCHROME B560 SUBUNIT, MITOCHONDRIAL"/>
    <property type="match status" value="1"/>
</dbReference>
<dbReference type="PANTHER" id="PTHR10978">
    <property type="entry name" value="SUCCINATE DEHYDROGENASE CYTOCHROME B560 SUBUNIT"/>
    <property type="match status" value="1"/>
</dbReference>
<keyword evidence="7 8" id="KW-0472">Membrane</keyword>